<comment type="caution">
    <text evidence="3">The sequence shown here is derived from an EMBL/GenBank/DDBJ whole genome shotgun (WGS) entry which is preliminary data.</text>
</comment>
<reference evidence="3" key="1">
    <citation type="journal article" date="2023" name="Mol. Biol. Evol.">
        <title>Third-Generation Sequencing Reveals the Adaptive Role of the Epigenome in Three Deep-Sea Polychaetes.</title>
        <authorList>
            <person name="Perez M."/>
            <person name="Aroh O."/>
            <person name="Sun Y."/>
            <person name="Lan Y."/>
            <person name="Juniper S.K."/>
            <person name="Young C.R."/>
            <person name="Angers B."/>
            <person name="Qian P.Y."/>
        </authorList>
    </citation>
    <scope>NUCLEOTIDE SEQUENCE</scope>
    <source>
        <strain evidence="3">R07B-5</strain>
    </source>
</reference>
<dbReference type="AlphaFoldDB" id="A0AAD9JY30"/>
<dbReference type="InterPro" id="IPR001870">
    <property type="entry name" value="B30.2/SPRY"/>
</dbReference>
<dbReference type="Gene3D" id="2.60.120.920">
    <property type="match status" value="2"/>
</dbReference>
<dbReference type="Pfam" id="PF00622">
    <property type="entry name" value="SPRY"/>
    <property type="match status" value="1"/>
</dbReference>
<organism evidence="3 4">
    <name type="scientific">Ridgeia piscesae</name>
    <name type="common">Tubeworm</name>
    <dbReference type="NCBI Taxonomy" id="27915"/>
    <lineage>
        <taxon>Eukaryota</taxon>
        <taxon>Metazoa</taxon>
        <taxon>Spiralia</taxon>
        <taxon>Lophotrochozoa</taxon>
        <taxon>Annelida</taxon>
        <taxon>Polychaeta</taxon>
        <taxon>Sedentaria</taxon>
        <taxon>Canalipalpata</taxon>
        <taxon>Sabellida</taxon>
        <taxon>Siboglinidae</taxon>
        <taxon>Ridgeia</taxon>
    </lineage>
</organism>
<evidence type="ECO:0000313" key="3">
    <source>
        <dbReference type="EMBL" id="KAK2160290.1"/>
    </source>
</evidence>
<feature type="domain" description="NHR" evidence="2">
    <location>
        <begin position="237"/>
        <end position="402"/>
    </location>
</feature>
<dbReference type="SUPFAM" id="SSF49899">
    <property type="entry name" value="Concanavalin A-like lectins/glucanases"/>
    <property type="match status" value="1"/>
</dbReference>
<dbReference type="InterPro" id="IPR050672">
    <property type="entry name" value="FBXO45-Fsn/SPSB_families"/>
</dbReference>
<dbReference type="CDD" id="cd12887">
    <property type="entry name" value="SPRY_NHR_like"/>
    <property type="match status" value="1"/>
</dbReference>
<name>A0AAD9JY30_RIDPI</name>
<dbReference type="PANTHER" id="PTHR12245:SF11">
    <property type="entry name" value="PROTEIN GUSTAVUS"/>
    <property type="match status" value="1"/>
</dbReference>
<dbReference type="PANTHER" id="PTHR12245">
    <property type="entry name" value="SPRY DOMAIN CONTAINING SOCS BOX PROTEIN"/>
    <property type="match status" value="1"/>
</dbReference>
<accession>A0AAD9JY30</accession>
<dbReference type="GO" id="GO:0019005">
    <property type="term" value="C:SCF ubiquitin ligase complex"/>
    <property type="evidence" value="ECO:0007669"/>
    <property type="project" value="TreeGrafter"/>
</dbReference>
<dbReference type="Gene3D" id="1.25.10.10">
    <property type="entry name" value="Leucine-rich Repeat Variant"/>
    <property type="match status" value="1"/>
</dbReference>
<dbReference type="InterPro" id="IPR011989">
    <property type="entry name" value="ARM-like"/>
</dbReference>
<dbReference type="Pfam" id="PF07177">
    <property type="entry name" value="Neuralized"/>
    <property type="match status" value="1"/>
</dbReference>
<dbReference type="InterPro" id="IPR016024">
    <property type="entry name" value="ARM-type_fold"/>
</dbReference>
<dbReference type="GO" id="GO:0043161">
    <property type="term" value="P:proteasome-mediated ubiquitin-dependent protein catabolic process"/>
    <property type="evidence" value="ECO:0007669"/>
    <property type="project" value="TreeGrafter"/>
</dbReference>
<dbReference type="SUPFAM" id="SSF48371">
    <property type="entry name" value="ARM repeat"/>
    <property type="match status" value="1"/>
</dbReference>
<dbReference type="SMART" id="SM00449">
    <property type="entry name" value="SPRY"/>
    <property type="match status" value="1"/>
</dbReference>
<dbReference type="Proteomes" id="UP001209878">
    <property type="component" value="Unassembled WGS sequence"/>
</dbReference>
<evidence type="ECO:0000259" key="2">
    <source>
        <dbReference type="PROSITE" id="PS51065"/>
    </source>
</evidence>
<proteinExistence type="predicted"/>
<dbReference type="InterPro" id="IPR003877">
    <property type="entry name" value="SPRY_dom"/>
</dbReference>
<evidence type="ECO:0008006" key="5">
    <source>
        <dbReference type="Google" id="ProtNLM"/>
    </source>
</evidence>
<dbReference type="InterPro" id="IPR013320">
    <property type="entry name" value="ConA-like_dom_sf"/>
</dbReference>
<protein>
    <recommendedName>
        <fullName evidence="5">B30.2/SPRY domain-containing protein</fullName>
    </recommendedName>
</protein>
<gene>
    <name evidence="3" type="ORF">NP493_1657g00006</name>
</gene>
<evidence type="ECO:0000259" key="1">
    <source>
        <dbReference type="PROSITE" id="PS50188"/>
    </source>
</evidence>
<dbReference type="InterPro" id="IPR043136">
    <property type="entry name" value="B30.2/SPRY_sf"/>
</dbReference>
<dbReference type="PROSITE" id="PS51065">
    <property type="entry name" value="NHR"/>
    <property type="match status" value="1"/>
</dbReference>
<dbReference type="PROSITE" id="PS50188">
    <property type="entry name" value="B302_SPRY"/>
    <property type="match status" value="1"/>
</dbReference>
<dbReference type="InterPro" id="IPR006573">
    <property type="entry name" value="NHR_dom"/>
</dbReference>
<dbReference type="FunFam" id="2.60.120.920:FF:000001">
    <property type="entry name" value="neuralized-like protein 4 isoform X1"/>
    <property type="match status" value="1"/>
</dbReference>
<feature type="domain" description="B30.2/SPRY" evidence="1">
    <location>
        <begin position="20"/>
        <end position="220"/>
    </location>
</feature>
<keyword evidence="4" id="KW-1185">Reference proteome</keyword>
<dbReference type="EMBL" id="JAODUO010001656">
    <property type="protein sequence ID" value="KAK2160290.1"/>
    <property type="molecule type" value="Genomic_DNA"/>
</dbReference>
<sequence length="745" mass="81862">MGQETSSLGSGVDRLRLLMTLAKLEQGMRQHPAGEASQADHAWDPEDCSSNFTLKENGRLAKRNDSTQTTDMVRAKKGYTRGTHIWEIIWKKEHRGSHAVIGVASYAAPLTCSGYSALLGSNGESLGWNISANVSLFNDCVINKYPDDVKPGFQAPDVIRVILNMDEGTLRFKSGVDGTDYGLCLSGLRAFSRHGQKLYPAVSATKDDAEIGIKYLGSAEPIYDAIGEPTEATTEDQLVFNSEVGANVELSNGRCTARRIRGFNNGVVMSSKPLKNDEYFGVRLDKTEDLPTKYTLDIGVTTNSPEKLNFPETMTDCKQEKTWMICGSRLVHNKLAIDTFKTVDLAELKEGSTVGVMRSADGKLHIFVDGQLKAKCDLDLPASVYGVVDMFGKGCEVTLTVKTKAEDTADKVEATIALMKEKDPAKMSEVGAALDTGILDVSRRLPPSLQHLLGDRFTNMGGAAAIADYMAFLKDTGLEHEDVYRCYVVCLDVLLSLTHSSFNFSSALSETNAFRMLLKEVDSLRTLYKSSKNTAKRVVYAVSILHNCSKAAANVTPLRKAGTKDILMKYCDPKERESCIAFIILLTVVNIMEVSEVKSLKVPDDVLSIIVEYTRDSAADDKNHCAKIVFASADLCFSFYSSEQIDAIRKLSKNPACRQSMVKKNVTEHLGRLMEIGDQTEQELACNAVWELLSEETADAVASSSKLTDVVRKMKDSGKRQVSDAANRLDVKLKQLLRSRRGKSK</sequence>
<evidence type="ECO:0000313" key="4">
    <source>
        <dbReference type="Proteomes" id="UP001209878"/>
    </source>
</evidence>
<dbReference type="SMART" id="SM00588">
    <property type="entry name" value="NEUZ"/>
    <property type="match status" value="1"/>
</dbReference>